<keyword evidence="11" id="KW-1185">Reference proteome</keyword>
<sequence length="901" mass="100685">MIPSPLVLELREFLAAGRAKLWKRQSWRAPIRPWLDEHSALLDETLVRITRAASETARAAHPEVSDTDPSLVLLAIGGYGRAELCPFSDIDLAFVPSEEENPLLDATIKEAFRLIVEVLLDGAKLDVGYAYRPISDIERLDHQSRAALLEARCIAGDEKLLEQVRAEVYRGWDAVDFTLEKATERRLRAEKIALSLYAVEPNLKDGTGALRDIHFALWSAGALLKAEKPLEELVSRGVVTVSDAEEVLKARDFFLKIRVWLHLQTGRKTDVLRLEYQDRAARAFSYTGAGGVASQNLLADYYVHAEKAARFCDLVLARLLEGPLPFGHFMASRQRLYAAHPYTLQNHPELLLTPFMLARKYGFTLDPHLDRSIDEARPKIDDAMRKHPTSRGAFMQLIGDLGNSAAALTELRSRGLLQTFIPEFQSMLRLAPPDPSHELTVGEHSIYAVRRLDELWQKRLSDDETYSLWGGVDDHEILVLATLLHDVGKIEPNTEHAVSGEKLGAKIGERLGLSSARIETLRLLIYRHLLMPRMARLRDISAPATIRRLVATARTVSNLKMLYLLSLADTCAVGEKSYSQFDLQQMRELYERALLAMTRAETAEVLSDTERREQLVQQERERMRRDLRHLELDEATLQRLSDTLPAAYVLNTPLPTMATHLKFLDQLPEEKLIVDFYPLQGREFAEMTVVTYDAASPGLLSKICGVVHAGGADIVAAHVYTLRGPDLNSKWMQGAPVYGRDVVLDRLQLVAGGRPLSTSQTARIAAQLREVLLGGQSVEEVLKASGKKVAQSVTPQKISARNDLSDEHTVITIVSDNVPGLLYQVTRAMASLGLDIHTAKVTTWGGQAEDAFYITKRTGDNDGRKLEDEEIRGTLDAIRRRLLKPNATESTKNEEAEKAIS</sequence>
<dbReference type="SUPFAM" id="SSF55021">
    <property type="entry name" value="ACT-like"/>
    <property type="match status" value="1"/>
</dbReference>
<dbReference type="InterPro" id="IPR013546">
    <property type="entry name" value="PII_UdlTrfase/GS_AdlTrfase"/>
</dbReference>
<dbReference type="Pfam" id="PF08335">
    <property type="entry name" value="GlnD_UR_UTase"/>
    <property type="match status" value="1"/>
</dbReference>
<dbReference type="RefSeq" id="WP_105483180.1">
    <property type="nucleotide sequence ID" value="NZ_NIGF01000005.1"/>
</dbReference>
<keyword evidence="2 6" id="KW-0548">Nucleotidyltransferase</keyword>
<keyword evidence="3 6" id="KW-0378">Hydrolase</keyword>
<dbReference type="CDD" id="cd04873">
    <property type="entry name" value="ACT_UUR-ACR-like"/>
    <property type="match status" value="1"/>
</dbReference>
<evidence type="ECO:0000259" key="9">
    <source>
        <dbReference type="PROSITE" id="PS51831"/>
    </source>
</evidence>
<keyword evidence="7" id="KW-0175">Coiled coil</keyword>
<evidence type="ECO:0000313" key="10">
    <source>
        <dbReference type="EMBL" id="PQV64387.1"/>
    </source>
</evidence>
<comment type="catalytic activity">
    <reaction evidence="6">
        <text>[protein-PII]-L-tyrosine + UTP = [protein-PII]-uridylyl-L-tyrosine + diphosphate</text>
        <dbReference type="Rhea" id="RHEA:13673"/>
        <dbReference type="Rhea" id="RHEA-COMP:12147"/>
        <dbReference type="Rhea" id="RHEA-COMP:12148"/>
        <dbReference type="ChEBI" id="CHEBI:33019"/>
        <dbReference type="ChEBI" id="CHEBI:46398"/>
        <dbReference type="ChEBI" id="CHEBI:46858"/>
        <dbReference type="ChEBI" id="CHEBI:90602"/>
        <dbReference type="EC" id="2.7.7.59"/>
    </reaction>
</comment>
<comment type="catalytic activity">
    <reaction evidence="6">
        <text>[protein-PII]-uridylyl-L-tyrosine + H2O = [protein-PII]-L-tyrosine + UMP + H(+)</text>
        <dbReference type="Rhea" id="RHEA:48600"/>
        <dbReference type="Rhea" id="RHEA-COMP:12147"/>
        <dbReference type="Rhea" id="RHEA-COMP:12148"/>
        <dbReference type="ChEBI" id="CHEBI:15377"/>
        <dbReference type="ChEBI" id="CHEBI:15378"/>
        <dbReference type="ChEBI" id="CHEBI:46858"/>
        <dbReference type="ChEBI" id="CHEBI:57865"/>
        <dbReference type="ChEBI" id="CHEBI:90602"/>
    </reaction>
</comment>
<dbReference type="PROSITE" id="PS51671">
    <property type="entry name" value="ACT"/>
    <property type="match status" value="1"/>
</dbReference>
<comment type="function">
    <text evidence="6">Modifies, by uridylylation and deuridylylation, the PII regulatory proteins (GlnB and homologs), in response to the nitrogen status of the cell that GlnD senses through the glutamine level. Under low glutamine levels, catalyzes the conversion of the PII proteins and UTP to PII-UMP and PPi, while under higher glutamine levels, GlnD hydrolyzes PII-UMP to PII and UMP (deuridylylation). Thus, controls uridylylation state and activity of the PII proteins, and plays an important role in the regulation of nitrogen metabolism.</text>
</comment>
<dbReference type="HAMAP" id="MF_00277">
    <property type="entry name" value="PII_uridylyl_transf"/>
    <property type="match status" value="1"/>
</dbReference>
<evidence type="ECO:0000256" key="5">
    <source>
        <dbReference type="ARBA" id="ARBA00023268"/>
    </source>
</evidence>
<dbReference type="Pfam" id="PF01966">
    <property type="entry name" value="HD"/>
    <property type="match status" value="1"/>
</dbReference>
<comment type="activity regulation">
    <text evidence="6">Uridylyltransferase (UTase) activity is inhibited by glutamine, while glutamine activates uridylyl-removing (UR) activity.</text>
</comment>
<dbReference type="Gene3D" id="3.30.70.260">
    <property type="match status" value="1"/>
</dbReference>
<dbReference type="SUPFAM" id="SSF81593">
    <property type="entry name" value="Nucleotidyltransferase substrate binding subunit/domain"/>
    <property type="match status" value="1"/>
</dbReference>
<dbReference type="Gene3D" id="3.30.460.10">
    <property type="entry name" value="Beta Polymerase, domain 2"/>
    <property type="match status" value="1"/>
</dbReference>
<evidence type="ECO:0000256" key="7">
    <source>
        <dbReference type="SAM" id="Coils"/>
    </source>
</evidence>
<evidence type="ECO:0000256" key="4">
    <source>
        <dbReference type="ARBA" id="ARBA00022842"/>
    </source>
</evidence>
<feature type="domain" description="HD" evidence="9">
    <location>
        <begin position="441"/>
        <end position="559"/>
    </location>
</feature>
<dbReference type="AlphaFoldDB" id="A0A2S8SUA3"/>
<dbReference type="Gene3D" id="1.20.120.330">
    <property type="entry name" value="Nucleotidyltransferases domain 2"/>
    <property type="match status" value="1"/>
</dbReference>
<comment type="domain">
    <text evidence="6">Has four distinct domains: an N-terminal nucleotidyltransferase (NT) domain responsible for UTase activity, a central HD domain that encodes UR activity, and two C-terminal ACT domains that seem to have a role in glutamine sensing.</text>
</comment>
<evidence type="ECO:0000259" key="8">
    <source>
        <dbReference type="PROSITE" id="PS51671"/>
    </source>
</evidence>
<dbReference type="GO" id="GO:0008081">
    <property type="term" value="F:phosphoric diester hydrolase activity"/>
    <property type="evidence" value="ECO:0007669"/>
    <property type="project" value="UniProtKB-UniRule"/>
</dbReference>
<feature type="region of interest" description="Uridylyl-removing" evidence="6">
    <location>
        <begin position="327"/>
        <end position="685"/>
    </location>
</feature>
<dbReference type="GO" id="GO:0006808">
    <property type="term" value="P:regulation of nitrogen utilization"/>
    <property type="evidence" value="ECO:0007669"/>
    <property type="project" value="UniProtKB-UniRule"/>
</dbReference>
<dbReference type="PROSITE" id="PS51831">
    <property type="entry name" value="HD"/>
    <property type="match status" value="1"/>
</dbReference>
<dbReference type="InterPro" id="IPR045865">
    <property type="entry name" value="ACT-like_dom_sf"/>
</dbReference>
<keyword evidence="4 6" id="KW-0460">Magnesium</keyword>
<evidence type="ECO:0000313" key="11">
    <source>
        <dbReference type="Proteomes" id="UP000237684"/>
    </source>
</evidence>
<keyword evidence="1 6" id="KW-0808">Transferase</keyword>
<dbReference type="SUPFAM" id="SSF81301">
    <property type="entry name" value="Nucleotidyltransferase"/>
    <property type="match status" value="1"/>
</dbReference>
<dbReference type="Proteomes" id="UP000237684">
    <property type="component" value="Unassembled WGS sequence"/>
</dbReference>
<keyword evidence="5 6" id="KW-0511">Multifunctional enzyme</keyword>
<dbReference type="OrthoDB" id="9758038at2"/>
<feature type="coiled-coil region" evidence="7">
    <location>
        <begin position="583"/>
        <end position="640"/>
    </location>
</feature>
<dbReference type="PANTHER" id="PTHR47320:SF1">
    <property type="entry name" value="BIFUNCTIONAL URIDYLYLTRANSFERASE_URIDYLYL-REMOVING ENZYME"/>
    <property type="match status" value="1"/>
</dbReference>
<dbReference type="Gene3D" id="1.10.3090.10">
    <property type="entry name" value="cca-adding enzyme, domain 2"/>
    <property type="match status" value="1"/>
</dbReference>
<evidence type="ECO:0000256" key="3">
    <source>
        <dbReference type="ARBA" id="ARBA00022801"/>
    </source>
</evidence>
<evidence type="ECO:0000256" key="6">
    <source>
        <dbReference type="HAMAP-Rule" id="MF_00277"/>
    </source>
</evidence>
<dbReference type="PIRSF" id="PIRSF006288">
    <property type="entry name" value="PII_uridyltransf"/>
    <property type="match status" value="1"/>
</dbReference>
<comment type="cofactor">
    <cofactor evidence="6">
        <name>Mg(2+)</name>
        <dbReference type="ChEBI" id="CHEBI:18420"/>
    </cofactor>
</comment>
<dbReference type="SUPFAM" id="SSF109604">
    <property type="entry name" value="HD-domain/PDEase-like"/>
    <property type="match status" value="1"/>
</dbReference>
<evidence type="ECO:0000256" key="1">
    <source>
        <dbReference type="ARBA" id="ARBA00022679"/>
    </source>
</evidence>
<dbReference type="EMBL" id="NIGF01000005">
    <property type="protein sequence ID" value="PQV64387.1"/>
    <property type="molecule type" value="Genomic_DNA"/>
</dbReference>
<dbReference type="InterPro" id="IPR006674">
    <property type="entry name" value="HD_domain"/>
</dbReference>
<organism evidence="10 11">
    <name type="scientific">Abditibacterium utsteinense</name>
    <dbReference type="NCBI Taxonomy" id="1960156"/>
    <lineage>
        <taxon>Bacteria</taxon>
        <taxon>Pseudomonadati</taxon>
        <taxon>Abditibacteriota</taxon>
        <taxon>Abditibacteriia</taxon>
        <taxon>Abditibacteriales</taxon>
        <taxon>Abditibacteriaceae</taxon>
        <taxon>Abditibacterium</taxon>
    </lineage>
</organism>
<proteinExistence type="inferred from homology"/>
<protein>
    <recommendedName>
        <fullName evidence="6">Bifunctional uridylyltransferase/uridylyl-removing enzyme</fullName>
        <shortName evidence="6">UTase/UR</shortName>
    </recommendedName>
    <alternativeName>
        <fullName evidence="6">Bifunctional [protein-PII] modification enzyme</fullName>
    </alternativeName>
    <alternativeName>
        <fullName evidence="6">Bifunctional nitrogen sensor protein</fullName>
    </alternativeName>
    <domain>
        <recommendedName>
            <fullName evidence="6">[Protein-PII] uridylyltransferase</fullName>
            <shortName evidence="6">PII uridylyltransferase</shortName>
            <shortName evidence="6">UTase</shortName>
            <ecNumber evidence="6">2.7.7.59</ecNumber>
        </recommendedName>
    </domain>
    <domain>
        <recommendedName>
            <fullName evidence="6">[Protein-PII]-UMP uridylyl-removing enzyme</fullName>
            <shortName evidence="6">UR</shortName>
            <ecNumber evidence="6">3.1.4.-</ecNumber>
        </recommendedName>
    </domain>
</protein>
<dbReference type="EC" id="2.7.7.59" evidence="6"/>
<dbReference type="CDD" id="cd04899">
    <property type="entry name" value="ACT_ACR-UUR-like_2"/>
    <property type="match status" value="1"/>
</dbReference>
<dbReference type="PANTHER" id="PTHR47320">
    <property type="entry name" value="BIFUNCTIONAL URIDYLYLTRANSFERASE/URIDYLYL-REMOVING ENZYME"/>
    <property type="match status" value="1"/>
</dbReference>
<name>A0A2S8SUA3_9BACT</name>
<accession>A0A2S8SUA3</accession>
<gene>
    <name evidence="6" type="primary">glnD</name>
    <name evidence="10" type="ORF">B1R32_10568</name>
</gene>
<dbReference type="InterPro" id="IPR010043">
    <property type="entry name" value="UTase/UR"/>
</dbReference>
<dbReference type="InterPro" id="IPR043519">
    <property type="entry name" value="NT_sf"/>
</dbReference>
<comment type="caution">
    <text evidence="10">The sequence shown here is derived from an EMBL/GenBank/DDBJ whole genome shotgun (WGS) entry which is preliminary data.</text>
</comment>
<dbReference type="GO" id="GO:0008773">
    <property type="term" value="F:[protein-PII] uridylyltransferase activity"/>
    <property type="evidence" value="ECO:0007669"/>
    <property type="project" value="UniProtKB-UniRule"/>
</dbReference>
<comment type="similarity">
    <text evidence="6">Belongs to the GlnD family.</text>
</comment>
<evidence type="ECO:0000256" key="2">
    <source>
        <dbReference type="ARBA" id="ARBA00022695"/>
    </source>
</evidence>
<dbReference type="InterPro" id="IPR002912">
    <property type="entry name" value="ACT_dom"/>
</dbReference>
<feature type="region of interest" description="Uridylyltransferase" evidence="6">
    <location>
        <begin position="1"/>
        <end position="327"/>
    </location>
</feature>
<feature type="domain" description="ACT" evidence="8">
    <location>
        <begin position="810"/>
        <end position="885"/>
    </location>
</feature>
<dbReference type="EC" id="3.1.4.-" evidence="6"/>
<dbReference type="InParanoid" id="A0A2S8SUA3"/>
<reference evidence="10 11" key="1">
    <citation type="journal article" date="2018" name="Syst. Appl. Microbiol.">
        <title>Abditibacterium utsteinense sp. nov., the first cultivated member of candidate phylum FBP, isolated from ice-free Antarctic soil samples.</title>
        <authorList>
            <person name="Tahon G."/>
            <person name="Tytgat B."/>
            <person name="Lebbe L."/>
            <person name="Carlier A."/>
            <person name="Willems A."/>
        </authorList>
    </citation>
    <scope>NUCLEOTIDE SEQUENCE [LARGE SCALE GENOMIC DNA]</scope>
    <source>
        <strain evidence="10 11">LMG 29911</strain>
    </source>
</reference>